<proteinExistence type="predicted"/>
<protein>
    <recommendedName>
        <fullName evidence="3">3-keto-alpha-glucoside-1,2-lyase/3-keto-2-hydroxy-glucal hydratase domain-containing protein</fullName>
    </recommendedName>
</protein>
<evidence type="ECO:0000313" key="5">
    <source>
        <dbReference type="Proteomes" id="UP000321577"/>
    </source>
</evidence>
<evidence type="ECO:0000256" key="1">
    <source>
        <dbReference type="SAM" id="MobiDB-lite"/>
    </source>
</evidence>
<feature type="compositionally biased region" description="Basic and acidic residues" evidence="1">
    <location>
        <begin position="95"/>
        <end position="110"/>
    </location>
</feature>
<keyword evidence="5" id="KW-1185">Reference proteome</keyword>
<keyword evidence="2" id="KW-0732">Signal</keyword>
<reference evidence="4 5" key="1">
    <citation type="submission" date="2019-07" db="EMBL/GenBank/DDBJ databases">
        <title>Whole genome shotgun sequence of Brevifollis gellanilyticus NBRC 108608.</title>
        <authorList>
            <person name="Hosoyama A."/>
            <person name="Uohara A."/>
            <person name="Ohji S."/>
            <person name="Ichikawa N."/>
        </authorList>
    </citation>
    <scope>NUCLEOTIDE SEQUENCE [LARGE SCALE GENOMIC DNA]</scope>
    <source>
        <strain evidence="4 5">NBRC 108608</strain>
    </source>
</reference>
<dbReference type="Proteomes" id="UP000321577">
    <property type="component" value="Unassembled WGS sequence"/>
</dbReference>
<dbReference type="RefSeq" id="WP_146852915.1">
    <property type="nucleotide sequence ID" value="NZ_BKAG01000034.1"/>
</dbReference>
<feature type="domain" description="3-keto-alpha-glucoside-1,2-lyase/3-keto-2-hydroxy-glucal hydratase" evidence="3">
    <location>
        <begin position="23"/>
        <end position="224"/>
    </location>
</feature>
<feature type="region of interest" description="Disordered" evidence="1">
    <location>
        <begin position="94"/>
        <end position="115"/>
    </location>
</feature>
<dbReference type="GO" id="GO:0016787">
    <property type="term" value="F:hydrolase activity"/>
    <property type="evidence" value="ECO:0007669"/>
    <property type="project" value="InterPro"/>
</dbReference>
<dbReference type="OrthoDB" id="185707at2"/>
<organism evidence="4 5">
    <name type="scientific">Brevifollis gellanilyticus</name>
    <dbReference type="NCBI Taxonomy" id="748831"/>
    <lineage>
        <taxon>Bacteria</taxon>
        <taxon>Pseudomonadati</taxon>
        <taxon>Verrucomicrobiota</taxon>
        <taxon>Verrucomicrobiia</taxon>
        <taxon>Verrucomicrobiales</taxon>
        <taxon>Verrucomicrobiaceae</taxon>
    </lineage>
</organism>
<dbReference type="Pfam" id="PF06439">
    <property type="entry name" value="3keto-disac_hyd"/>
    <property type="match status" value="1"/>
</dbReference>
<comment type="caution">
    <text evidence="4">The sequence shown here is derived from an EMBL/GenBank/DDBJ whole genome shotgun (WGS) entry which is preliminary data.</text>
</comment>
<evidence type="ECO:0000313" key="4">
    <source>
        <dbReference type="EMBL" id="GEP44705.1"/>
    </source>
</evidence>
<feature type="signal peptide" evidence="2">
    <location>
        <begin position="1"/>
        <end position="21"/>
    </location>
</feature>
<gene>
    <name evidence="4" type="ORF">BGE01nite_39960</name>
</gene>
<dbReference type="Gene3D" id="2.60.120.560">
    <property type="entry name" value="Exo-inulinase, domain 1"/>
    <property type="match status" value="1"/>
</dbReference>
<evidence type="ECO:0000259" key="3">
    <source>
        <dbReference type="Pfam" id="PF06439"/>
    </source>
</evidence>
<dbReference type="InterPro" id="IPR010496">
    <property type="entry name" value="AL/BT2_dom"/>
</dbReference>
<feature type="chain" id="PRO_5022012975" description="3-keto-alpha-glucoside-1,2-lyase/3-keto-2-hydroxy-glucal hydratase domain-containing protein" evidence="2">
    <location>
        <begin position="22"/>
        <end position="226"/>
    </location>
</feature>
<sequence>MKTRFLFPALLTLATPMLLTAEDGWQEWFKDGLGDAKVVSGTASYKVEDGVLIGTTVDGSPNTFLMKGPFKDFELQFEVKVDNELNSGVQVRSTLAKEGDKAPEGSKGDKPLPPGRLYGPQCEIATNGTAGDFYDEARRGTWWSILTKTEAVRTEESKAAFKKDNWNHYRIVVKGDHYQSFVNGVKTADFTQPGDPEGNIGFQVHGIKKGTGPYTVRWRAVKFKTL</sequence>
<dbReference type="AlphaFoldDB" id="A0A512MD93"/>
<accession>A0A512MD93</accession>
<name>A0A512MD93_9BACT</name>
<dbReference type="EMBL" id="BKAG01000034">
    <property type="protein sequence ID" value="GEP44705.1"/>
    <property type="molecule type" value="Genomic_DNA"/>
</dbReference>
<evidence type="ECO:0000256" key="2">
    <source>
        <dbReference type="SAM" id="SignalP"/>
    </source>
</evidence>